<organism evidence="4 5">
    <name type="scientific">candidate division WOR-1 bacterium RIFOXYC2_FULL_41_25</name>
    <dbReference type="NCBI Taxonomy" id="1802586"/>
    <lineage>
        <taxon>Bacteria</taxon>
        <taxon>Bacillati</taxon>
        <taxon>Saganbacteria</taxon>
    </lineage>
</organism>
<dbReference type="GO" id="GO:0000160">
    <property type="term" value="P:phosphorelay signal transduction system"/>
    <property type="evidence" value="ECO:0007669"/>
    <property type="project" value="InterPro"/>
</dbReference>
<dbReference type="EMBL" id="MEUI01000008">
    <property type="protein sequence ID" value="OGC35108.1"/>
    <property type="molecule type" value="Genomic_DNA"/>
</dbReference>
<dbReference type="SMART" id="SM00448">
    <property type="entry name" value="REC"/>
    <property type="match status" value="1"/>
</dbReference>
<protein>
    <recommendedName>
        <fullName evidence="3">Response regulatory domain-containing protein</fullName>
    </recommendedName>
</protein>
<dbReference type="InterPro" id="IPR050595">
    <property type="entry name" value="Bact_response_regulator"/>
</dbReference>
<dbReference type="PANTHER" id="PTHR44591:SF3">
    <property type="entry name" value="RESPONSE REGULATORY DOMAIN-CONTAINING PROTEIN"/>
    <property type="match status" value="1"/>
</dbReference>
<dbReference type="Gene3D" id="3.40.50.2300">
    <property type="match status" value="1"/>
</dbReference>
<evidence type="ECO:0000256" key="1">
    <source>
        <dbReference type="ARBA" id="ARBA00022553"/>
    </source>
</evidence>
<gene>
    <name evidence="4" type="ORF">A2462_06090</name>
</gene>
<keyword evidence="1 2" id="KW-0597">Phosphoprotein</keyword>
<evidence type="ECO:0000259" key="3">
    <source>
        <dbReference type="PROSITE" id="PS50110"/>
    </source>
</evidence>
<dbReference type="InterPro" id="IPR011006">
    <property type="entry name" value="CheY-like_superfamily"/>
</dbReference>
<feature type="domain" description="Response regulatory" evidence="3">
    <location>
        <begin position="7"/>
        <end position="123"/>
    </location>
</feature>
<reference evidence="4 5" key="1">
    <citation type="journal article" date="2016" name="Nat. Commun.">
        <title>Thousands of microbial genomes shed light on interconnected biogeochemical processes in an aquifer system.</title>
        <authorList>
            <person name="Anantharaman K."/>
            <person name="Brown C.T."/>
            <person name="Hug L.A."/>
            <person name="Sharon I."/>
            <person name="Castelle C.J."/>
            <person name="Probst A.J."/>
            <person name="Thomas B.C."/>
            <person name="Singh A."/>
            <person name="Wilkins M.J."/>
            <person name="Karaoz U."/>
            <person name="Brodie E.L."/>
            <person name="Williams K.H."/>
            <person name="Hubbard S.S."/>
            <person name="Banfield J.F."/>
        </authorList>
    </citation>
    <scope>NUCLEOTIDE SEQUENCE [LARGE SCALE GENOMIC DNA]</scope>
</reference>
<dbReference type="InterPro" id="IPR001789">
    <property type="entry name" value="Sig_transdc_resp-reg_receiver"/>
</dbReference>
<name>A0A1F4TR16_UNCSA</name>
<dbReference type="AlphaFoldDB" id="A0A1F4TR16"/>
<dbReference type="SUPFAM" id="SSF52172">
    <property type="entry name" value="CheY-like"/>
    <property type="match status" value="1"/>
</dbReference>
<dbReference type="PANTHER" id="PTHR44591">
    <property type="entry name" value="STRESS RESPONSE REGULATOR PROTEIN 1"/>
    <property type="match status" value="1"/>
</dbReference>
<evidence type="ECO:0000313" key="5">
    <source>
        <dbReference type="Proteomes" id="UP000177309"/>
    </source>
</evidence>
<proteinExistence type="predicted"/>
<evidence type="ECO:0000313" key="4">
    <source>
        <dbReference type="EMBL" id="OGC35108.1"/>
    </source>
</evidence>
<dbReference type="PROSITE" id="PS50110">
    <property type="entry name" value="RESPONSE_REGULATORY"/>
    <property type="match status" value="1"/>
</dbReference>
<evidence type="ECO:0000256" key="2">
    <source>
        <dbReference type="PROSITE-ProRule" id="PRU00169"/>
    </source>
</evidence>
<dbReference type="Proteomes" id="UP000177309">
    <property type="component" value="Unassembled WGS sequence"/>
</dbReference>
<accession>A0A1F4TR16</accession>
<comment type="caution">
    <text evidence="4">The sequence shown here is derived from an EMBL/GenBank/DDBJ whole genome shotgun (WGS) entry which is preliminary data.</text>
</comment>
<dbReference type="CDD" id="cd00156">
    <property type="entry name" value="REC"/>
    <property type="match status" value="1"/>
</dbReference>
<dbReference type="Pfam" id="PF00072">
    <property type="entry name" value="Response_reg"/>
    <property type="match status" value="1"/>
</dbReference>
<sequence>MNDKQLNILLVEDTPEYAKIAKYMLDKLPEEHSLLHAWDLATALKIIEENRLDVILLDLNLSDSKGIDTAQKVLSKCGTTPIIILTIKEENDLALKAISDGVQDYLVKGEYDSIILIRTIKHAIARKAPVELKPKN</sequence>
<feature type="modified residue" description="4-aspartylphosphate" evidence="2">
    <location>
        <position position="58"/>
    </location>
</feature>